<evidence type="ECO:0000256" key="2">
    <source>
        <dbReference type="ARBA" id="ARBA00006190"/>
    </source>
</evidence>
<dbReference type="STRING" id="1051890.A0A3N4LS09"/>
<reference evidence="8 9" key="1">
    <citation type="journal article" date="2018" name="Nat. Ecol. Evol.">
        <title>Pezizomycetes genomes reveal the molecular basis of ectomycorrhizal truffle lifestyle.</title>
        <authorList>
            <person name="Murat C."/>
            <person name="Payen T."/>
            <person name="Noel B."/>
            <person name="Kuo A."/>
            <person name="Morin E."/>
            <person name="Chen J."/>
            <person name="Kohler A."/>
            <person name="Krizsan K."/>
            <person name="Balestrini R."/>
            <person name="Da Silva C."/>
            <person name="Montanini B."/>
            <person name="Hainaut M."/>
            <person name="Levati E."/>
            <person name="Barry K.W."/>
            <person name="Belfiori B."/>
            <person name="Cichocki N."/>
            <person name="Clum A."/>
            <person name="Dockter R.B."/>
            <person name="Fauchery L."/>
            <person name="Guy J."/>
            <person name="Iotti M."/>
            <person name="Le Tacon F."/>
            <person name="Lindquist E.A."/>
            <person name="Lipzen A."/>
            <person name="Malagnac F."/>
            <person name="Mello A."/>
            <person name="Molinier V."/>
            <person name="Miyauchi S."/>
            <person name="Poulain J."/>
            <person name="Riccioni C."/>
            <person name="Rubini A."/>
            <person name="Sitrit Y."/>
            <person name="Splivallo R."/>
            <person name="Traeger S."/>
            <person name="Wang M."/>
            <person name="Zifcakova L."/>
            <person name="Wipf D."/>
            <person name="Zambonelli A."/>
            <person name="Paolocci F."/>
            <person name="Nowrousian M."/>
            <person name="Ottonello S."/>
            <person name="Baldrian P."/>
            <person name="Spatafora J.W."/>
            <person name="Henrissat B."/>
            <person name="Nagy L.G."/>
            <person name="Aury J.M."/>
            <person name="Wincker P."/>
            <person name="Grigoriev I.V."/>
            <person name="Bonfante P."/>
            <person name="Martin F.M."/>
        </authorList>
    </citation>
    <scope>NUCLEOTIDE SEQUENCE [LARGE SCALE GENOMIC DNA]</scope>
    <source>
        <strain evidence="8 9">ATCC MYA-4762</strain>
    </source>
</reference>
<keyword evidence="7" id="KW-0175">Coiled coil</keyword>
<evidence type="ECO:0000256" key="6">
    <source>
        <dbReference type="ARBA" id="ARBA00023136"/>
    </source>
</evidence>
<dbReference type="PANTHER" id="PTHR22761">
    <property type="entry name" value="CHARGED MULTIVESICULAR BODY PROTEIN"/>
    <property type="match status" value="1"/>
</dbReference>
<dbReference type="Pfam" id="PF03357">
    <property type="entry name" value="Snf7"/>
    <property type="match status" value="1"/>
</dbReference>
<evidence type="ECO:0000256" key="3">
    <source>
        <dbReference type="ARBA" id="ARBA00022448"/>
    </source>
</evidence>
<protein>
    <recommendedName>
        <fullName evidence="10">Snf7-domain-containing protein</fullName>
    </recommendedName>
</protein>
<dbReference type="InParanoid" id="A0A3N4LS09"/>
<keyword evidence="9" id="KW-1185">Reference proteome</keyword>
<evidence type="ECO:0000256" key="7">
    <source>
        <dbReference type="SAM" id="Coils"/>
    </source>
</evidence>
<keyword evidence="5" id="KW-0653">Protein transport</keyword>
<dbReference type="EMBL" id="ML121537">
    <property type="protein sequence ID" value="RPB25610.1"/>
    <property type="molecule type" value="Genomic_DNA"/>
</dbReference>
<dbReference type="AlphaFoldDB" id="A0A3N4LS09"/>
<dbReference type="GO" id="GO:0032511">
    <property type="term" value="P:late endosome to vacuole transport via multivesicular body sorting pathway"/>
    <property type="evidence" value="ECO:0007669"/>
    <property type="project" value="TreeGrafter"/>
</dbReference>
<keyword evidence="3" id="KW-0813">Transport</keyword>
<evidence type="ECO:0000256" key="1">
    <source>
        <dbReference type="ARBA" id="ARBA00004608"/>
    </source>
</evidence>
<dbReference type="GO" id="GO:0000815">
    <property type="term" value="C:ESCRT III complex"/>
    <property type="evidence" value="ECO:0007669"/>
    <property type="project" value="TreeGrafter"/>
</dbReference>
<proteinExistence type="inferred from homology"/>
<organism evidence="8 9">
    <name type="scientific">Terfezia boudieri ATCC MYA-4762</name>
    <dbReference type="NCBI Taxonomy" id="1051890"/>
    <lineage>
        <taxon>Eukaryota</taxon>
        <taxon>Fungi</taxon>
        <taxon>Dikarya</taxon>
        <taxon>Ascomycota</taxon>
        <taxon>Pezizomycotina</taxon>
        <taxon>Pezizomycetes</taxon>
        <taxon>Pezizales</taxon>
        <taxon>Pezizaceae</taxon>
        <taxon>Terfezia</taxon>
    </lineage>
</organism>
<comment type="similarity">
    <text evidence="2">Belongs to the SNF7 family.</text>
</comment>
<dbReference type="GO" id="GO:0015031">
    <property type="term" value="P:protein transport"/>
    <property type="evidence" value="ECO:0007669"/>
    <property type="project" value="UniProtKB-KW"/>
</dbReference>
<dbReference type="InterPro" id="IPR005024">
    <property type="entry name" value="Snf7_fam"/>
</dbReference>
<keyword evidence="6" id="KW-0472">Membrane</keyword>
<dbReference type="GO" id="GO:0005771">
    <property type="term" value="C:multivesicular body"/>
    <property type="evidence" value="ECO:0007669"/>
    <property type="project" value="TreeGrafter"/>
</dbReference>
<feature type="non-terminal residue" evidence="8">
    <location>
        <position position="152"/>
    </location>
</feature>
<evidence type="ECO:0000256" key="5">
    <source>
        <dbReference type="ARBA" id="ARBA00022927"/>
    </source>
</evidence>
<sequence>PASSAILDMKLQRDKIKQYRKRIQAVLNREHQIAIECLHRGDKSRAKLALRRKKYQEQLLEKADKQLETLEELVSTVEFSLMQKDVLYGLQQGNEALKEIHKEMSLEAVEKLMDETAEGIAYQKEIDALLGSRLTNDDEDEVEDELAVLEAE</sequence>
<evidence type="ECO:0008006" key="10">
    <source>
        <dbReference type="Google" id="ProtNLM"/>
    </source>
</evidence>
<evidence type="ECO:0000256" key="4">
    <source>
        <dbReference type="ARBA" id="ARBA00022753"/>
    </source>
</evidence>
<feature type="non-terminal residue" evidence="8">
    <location>
        <position position="1"/>
    </location>
</feature>
<accession>A0A3N4LS09</accession>
<evidence type="ECO:0000313" key="8">
    <source>
        <dbReference type="EMBL" id="RPB25610.1"/>
    </source>
</evidence>
<evidence type="ECO:0000313" key="9">
    <source>
        <dbReference type="Proteomes" id="UP000267821"/>
    </source>
</evidence>
<dbReference type="OrthoDB" id="441172at2759"/>
<comment type="subcellular location">
    <subcellularLocation>
        <location evidence="1">Endosome membrane</location>
    </subcellularLocation>
</comment>
<feature type="coiled-coil region" evidence="7">
    <location>
        <begin position="53"/>
        <end position="80"/>
    </location>
</feature>
<name>A0A3N4LS09_9PEZI</name>
<dbReference type="Proteomes" id="UP000267821">
    <property type="component" value="Unassembled WGS sequence"/>
</dbReference>
<dbReference type="FunCoup" id="A0A3N4LS09">
    <property type="interactions" value="530"/>
</dbReference>
<gene>
    <name evidence="8" type="ORF">L211DRAFT_756913</name>
</gene>
<dbReference type="GO" id="GO:0006900">
    <property type="term" value="P:vesicle budding from membrane"/>
    <property type="evidence" value="ECO:0007669"/>
    <property type="project" value="TreeGrafter"/>
</dbReference>
<keyword evidence="4" id="KW-0967">Endosome</keyword>
<dbReference type="PANTHER" id="PTHR22761:SF5">
    <property type="entry name" value="CHARGED MULTIVESICULAR BODY PROTEIN 6"/>
    <property type="match status" value="1"/>
</dbReference>